<accession>A0ABV8UGP2</accession>
<feature type="transmembrane region" description="Helical" evidence="2">
    <location>
        <begin position="162"/>
        <end position="180"/>
    </location>
</feature>
<keyword evidence="5" id="KW-1185">Reference proteome</keyword>
<gene>
    <name evidence="4" type="ORF">ACFOW6_02655</name>
</gene>
<dbReference type="Pfam" id="PF07331">
    <property type="entry name" value="TctB"/>
    <property type="match status" value="1"/>
</dbReference>
<evidence type="ECO:0000313" key="5">
    <source>
        <dbReference type="Proteomes" id="UP001595799"/>
    </source>
</evidence>
<proteinExistence type="predicted"/>
<feature type="domain" description="DUF1468" evidence="3">
    <location>
        <begin position="43"/>
        <end position="189"/>
    </location>
</feature>
<feature type="transmembrane region" description="Helical" evidence="2">
    <location>
        <begin position="35"/>
        <end position="55"/>
    </location>
</feature>
<name>A0ABV8UGP2_9PROT</name>
<feature type="region of interest" description="Disordered" evidence="1">
    <location>
        <begin position="1"/>
        <end position="29"/>
    </location>
</feature>
<keyword evidence="2" id="KW-0472">Membrane</keyword>
<feature type="compositionally biased region" description="Basic and acidic residues" evidence="1">
    <location>
        <begin position="15"/>
        <end position="28"/>
    </location>
</feature>
<keyword evidence="2" id="KW-0812">Transmembrane</keyword>
<evidence type="ECO:0000259" key="3">
    <source>
        <dbReference type="Pfam" id="PF07331"/>
    </source>
</evidence>
<dbReference type="RefSeq" id="WP_382420775.1">
    <property type="nucleotide sequence ID" value="NZ_JBHSCW010000001.1"/>
</dbReference>
<evidence type="ECO:0000313" key="4">
    <source>
        <dbReference type="EMBL" id="MFC4350439.1"/>
    </source>
</evidence>
<protein>
    <submittedName>
        <fullName evidence="4">Tripartite tricarboxylate transporter TctB family protein</fullName>
    </submittedName>
</protein>
<dbReference type="InterPro" id="IPR009936">
    <property type="entry name" value="DUF1468"/>
</dbReference>
<feature type="transmembrane region" description="Helical" evidence="2">
    <location>
        <begin position="119"/>
        <end position="150"/>
    </location>
</feature>
<sequence length="193" mass="20280">MAAPSDHQPSSPSAKEAKEGPGQTEDKGGSASNSALLHLLLNLAMLVIFAFLFVVARGLPDSAWEPLGAWAFPSFVLGALMLLNLAMIAQTLPRAIKEVRARRGEMPGIVRSALAEKKLVLLMLGLFGGYVAAFSLVGYAISTFLFIVIAQISVGPKTVRNAVAAVIIALVASVGVEYFFAKVLSVFLPGGLL</sequence>
<evidence type="ECO:0000256" key="1">
    <source>
        <dbReference type="SAM" id="MobiDB-lite"/>
    </source>
</evidence>
<feature type="transmembrane region" description="Helical" evidence="2">
    <location>
        <begin position="67"/>
        <end position="92"/>
    </location>
</feature>
<reference evidence="5" key="1">
    <citation type="journal article" date="2019" name="Int. J. Syst. Evol. Microbiol.">
        <title>The Global Catalogue of Microorganisms (GCM) 10K type strain sequencing project: providing services to taxonomists for standard genome sequencing and annotation.</title>
        <authorList>
            <consortium name="The Broad Institute Genomics Platform"/>
            <consortium name="The Broad Institute Genome Sequencing Center for Infectious Disease"/>
            <person name="Wu L."/>
            <person name="Ma J."/>
        </authorList>
    </citation>
    <scope>NUCLEOTIDE SEQUENCE [LARGE SCALE GENOMIC DNA]</scope>
    <source>
        <strain evidence="5">CECT 8472</strain>
    </source>
</reference>
<dbReference type="Proteomes" id="UP001595799">
    <property type="component" value="Unassembled WGS sequence"/>
</dbReference>
<keyword evidence="2" id="KW-1133">Transmembrane helix</keyword>
<dbReference type="EMBL" id="JBHSCW010000001">
    <property type="protein sequence ID" value="MFC4350439.1"/>
    <property type="molecule type" value="Genomic_DNA"/>
</dbReference>
<organism evidence="4 5">
    <name type="scientific">Fodinicurvata halophila</name>
    <dbReference type="NCBI Taxonomy" id="1419723"/>
    <lineage>
        <taxon>Bacteria</taxon>
        <taxon>Pseudomonadati</taxon>
        <taxon>Pseudomonadota</taxon>
        <taxon>Alphaproteobacteria</taxon>
        <taxon>Rhodospirillales</taxon>
        <taxon>Rhodovibrionaceae</taxon>
        <taxon>Fodinicurvata</taxon>
    </lineage>
</organism>
<comment type="caution">
    <text evidence="4">The sequence shown here is derived from an EMBL/GenBank/DDBJ whole genome shotgun (WGS) entry which is preliminary data.</text>
</comment>
<evidence type="ECO:0000256" key="2">
    <source>
        <dbReference type="SAM" id="Phobius"/>
    </source>
</evidence>